<keyword evidence="1" id="KW-1133">Transmembrane helix</keyword>
<proteinExistence type="predicted"/>
<sequence length="134" mass="14000">GLLVGKMNKRVLLAVSFIGTSLSLFAYLYVSGMFTTLFLALFGLFTFSGFPLFFSLTSDYVPRGSSTTGNALVWGLGMTGGSVIGPLLPPLITGGSFAGLTFAFAVLALINLIIIAGIFMLPEVSEVGKVSLFG</sequence>
<keyword evidence="1" id="KW-0812">Transmembrane</keyword>
<reference evidence="3" key="1">
    <citation type="submission" date="2021-04" db="EMBL/GenBank/DDBJ databases">
        <title>Genomic insights into ecological role and evolution of a novel Thermoplasmata order Candidatus Sysuiplasmatales.</title>
        <authorList>
            <person name="Yuan Y."/>
        </authorList>
    </citation>
    <scope>NUCLEOTIDE SEQUENCE</scope>
    <source>
        <strain evidence="3">YP2-bin.285</strain>
    </source>
</reference>
<feature type="transmembrane region" description="Helical" evidence="1">
    <location>
        <begin position="100"/>
        <end position="121"/>
    </location>
</feature>
<gene>
    <name evidence="3" type="ORF">J9259_08855</name>
</gene>
<evidence type="ECO:0000256" key="1">
    <source>
        <dbReference type="SAM" id="Phobius"/>
    </source>
</evidence>
<evidence type="ECO:0000313" key="4">
    <source>
        <dbReference type="Proteomes" id="UP000716004"/>
    </source>
</evidence>
<evidence type="ECO:0000313" key="3">
    <source>
        <dbReference type="EMBL" id="MBX8632603.1"/>
    </source>
</evidence>
<feature type="transmembrane region" description="Helical" evidence="1">
    <location>
        <begin position="12"/>
        <end position="30"/>
    </location>
</feature>
<feature type="non-terminal residue" evidence="3">
    <location>
        <position position="1"/>
    </location>
</feature>
<dbReference type="EMBL" id="JAGVSJ010000038">
    <property type="protein sequence ID" value="MBX8632603.1"/>
    <property type="molecule type" value="Genomic_DNA"/>
</dbReference>
<dbReference type="SUPFAM" id="SSF103473">
    <property type="entry name" value="MFS general substrate transporter"/>
    <property type="match status" value="1"/>
</dbReference>
<evidence type="ECO:0000259" key="2">
    <source>
        <dbReference type="PROSITE" id="PS50850"/>
    </source>
</evidence>
<dbReference type="GO" id="GO:0022857">
    <property type="term" value="F:transmembrane transporter activity"/>
    <property type="evidence" value="ECO:0007669"/>
    <property type="project" value="InterPro"/>
</dbReference>
<feature type="transmembrane region" description="Helical" evidence="1">
    <location>
        <begin position="36"/>
        <end position="56"/>
    </location>
</feature>
<organism evidence="3 4">
    <name type="scientific">Candidatus Sysuiplasma superficiale</name>
    <dbReference type="NCBI Taxonomy" id="2823368"/>
    <lineage>
        <taxon>Archaea</taxon>
        <taxon>Methanobacteriati</taxon>
        <taxon>Thermoplasmatota</taxon>
        <taxon>Thermoplasmata</taxon>
        <taxon>Candidatus Sysuiplasmatales</taxon>
        <taxon>Candidatus Sysuiplasmataceae</taxon>
        <taxon>Candidatus Sysuiplasma</taxon>
    </lineage>
</organism>
<dbReference type="Proteomes" id="UP000716004">
    <property type="component" value="Unassembled WGS sequence"/>
</dbReference>
<feature type="transmembrane region" description="Helical" evidence="1">
    <location>
        <begin position="68"/>
        <end position="88"/>
    </location>
</feature>
<comment type="caution">
    <text evidence="3">The sequence shown here is derived from an EMBL/GenBank/DDBJ whole genome shotgun (WGS) entry which is preliminary data.</text>
</comment>
<dbReference type="Gene3D" id="1.20.1250.20">
    <property type="entry name" value="MFS general substrate transporter like domains"/>
    <property type="match status" value="1"/>
</dbReference>
<accession>A0A8J7YTX1</accession>
<keyword evidence="1" id="KW-0472">Membrane</keyword>
<protein>
    <recommendedName>
        <fullName evidence="2">Major facilitator superfamily (MFS) profile domain-containing protein</fullName>
    </recommendedName>
</protein>
<dbReference type="AlphaFoldDB" id="A0A8J7YTX1"/>
<dbReference type="InterPro" id="IPR020846">
    <property type="entry name" value="MFS_dom"/>
</dbReference>
<dbReference type="PROSITE" id="PS50850">
    <property type="entry name" value="MFS"/>
    <property type="match status" value="1"/>
</dbReference>
<dbReference type="InterPro" id="IPR036259">
    <property type="entry name" value="MFS_trans_sf"/>
</dbReference>
<name>A0A8J7YTX1_9ARCH</name>
<feature type="domain" description="Major facilitator superfamily (MFS) profile" evidence="2">
    <location>
        <begin position="1"/>
        <end position="126"/>
    </location>
</feature>